<name>B2A7F4_NATTJ</name>
<dbReference type="Proteomes" id="UP000001683">
    <property type="component" value="Chromosome"/>
</dbReference>
<evidence type="ECO:0000313" key="2">
    <source>
        <dbReference type="EMBL" id="ACB85663.1"/>
    </source>
</evidence>
<sequence>MVINELHKKFTQLVNKHNLNNKEIEVSARPLSIREAIGETGRDNLPLQRGHEVLIQAELGGYAGQAFTDNPGDFKGTIKDLLHQDFDDNFNRALLIASINAVTCYLGLVDGTVHCKDEDLEKCGEDVAEYISKNHSQARNIGIIGFQPVIIENIVNNFGSESVMVTDLNEDKIGEEYHGVEIWDGSQKTEELIKNSDLVLATGSTVVNDSLDEITAKAKEHKKELLLFGTTIAGPAVLLGLNRICPRSY</sequence>
<accession>B2A7F4</accession>
<dbReference type="RefSeq" id="WP_012448519.1">
    <property type="nucleotide sequence ID" value="NC_010718.1"/>
</dbReference>
<gene>
    <name evidence="2" type="ordered locus">Nther_2096</name>
</gene>
<reference evidence="2 3" key="2">
    <citation type="journal article" date="2011" name="J. Bacteriol.">
        <title>Complete genome sequence of the anaerobic, halophilic alkalithermophile Natranaerobius thermophilus JW/NM-WN-LF.</title>
        <authorList>
            <person name="Zhao B."/>
            <person name="Mesbah N.M."/>
            <person name="Dalin E."/>
            <person name="Goodwin L."/>
            <person name="Nolan M."/>
            <person name="Pitluck S."/>
            <person name="Chertkov O."/>
            <person name="Brettin T.S."/>
            <person name="Han J."/>
            <person name="Larimer F.W."/>
            <person name="Land M.L."/>
            <person name="Hauser L."/>
            <person name="Kyrpides N."/>
            <person name="Wiegel J."/>
        </authorList>
    </citation>
    <scope>NUCLEOTIDE SEQUENCE [LARGE SCALE GENOMIC DNA]</scope>
    <source>
        <strain evidence="3">ATCC BAA-1301 / DSM 18059 / JW/NM-WN-LF</strain>
    </source>
</reference>
<dbReference type="EMBL" id="CP001034">
    <property type="protein sequence ID" value="ACB85663.1"/>
    <property type="molecule type" value="Genomic_DNA"/>
</dbReference>
<dbReference type="eggNOG" id="COG2014">
    <property type="taxonomic scope" value="Bacteria"/>
</dbReference>
<dbReference type="InParanoid" id="B2A7F4"/>
<organism evidence="2 3">
    <name type="scientific">Natranaerobius thermophilus (strain ATCC BAA-1301 / DSM 18059 / JW/NM-WN-LF)</name>
    <dbReference type="NCBI Taxonomy" id="457570"/>
    <lineage>
        <taxon>Bacteria</taxon>
        <taxon>Bacillati</taxon>
        <taxon>Bacillota</taxon>
        <taxon>Clostridia</taxon>
        <taxon>Natranaerobiales</taxon>
        <taxon>Natranaerobiaceae</taxon>
        <taxon>Natranaerobius</taxon>
    </lineage>
</organism>
<dbReference type="KEGG" id="nth:Nther_2096"/>
<proteinExistence type="predicted"/>
<reference evidence="2 3" key="1">
    <citation type="submission" date="2008-04" db="EMBL/GenBank/DDBJ databases">
        <title>Complete sequence of chromosome of Natranaerobius thermophilus JW/NM-WN-LF.</title>
        <authorList>
            <consortium name="US DOE Joint Genome Institute"/>
            <person name="Copeland A."/>
            <person name="Lucas S."/>
            <person name="Lapidus A."/>
            <person name="Glavina del Rio T."/>
            <person name="Dalin E."/>
            <person name="Tice H."/>
            <person name="Bruce D."/>
            <person name="Goodwin L."/>
            <person name="Pitluck S."/>
            <person name="Chertkov O."/>
            <person name="Brettin T."/>
            <person name="Detter J.C."/>
            <person name="Han C."/>
            <person name="Kuske C.R."/>
            <person name="Schmutz J."/>
            <person name="Larimer F."/>
            <person name="Land M."/>
            <person name="Hauser L."/>
            <person name="Kyrpides N."/>
            <person name="Lykidis A."/>
            <person name="Mesbah N.M."/>
            <person name="Wiegel J."/>
        </authorList>
    </citation>
    <scope>NUCLEOTIDE SEQUENCE [LARGE SCALE GENOMIC DNA]</scope>
    <source>
        <strain evidence="3">ATCC BAA-1301 / DSM 18059 / JW/NM-WN-LF</strain>
    </source>
</reference>
<keyword evidence="3" id="KW-1185">Reference proteome</keyword>
<dbReference type="AlphaFoldDB" id="B2A7F4"/>
<dbReference type="HOGENOM" id="CLU_1136483_0_0_9"/>
<dbReference type="STRING" id="457570.Nther_2096"/>
<dbReference type="Pfam" id="PF04016">
    <property type="entry name" value="DUF364"/>
    <property type="match status" value="1"/>
</dbReference>
<dbReference type="SUPFAM" id="SSF159713">
    <property type="entry name" value="Dhaf3308-like"/>
    <property type="match status" value="1"/>
</dbReference>
<dbReference type="InterPro" id="IPR007161">
    <property type="entry name" value="DUF364"/>
</dbReference>
<evidence type="ECO:0000259" key="1">
    <source>
        <dbReference type="Pfam" id="PF04016"/>
    </source>
</evidence>
<feature type="domain" description="Putative heavy-metal chelation" evidence="1">
    <location>
        <begin position="135"/>
        <end position="231"/>
    </location>
</feature>
<protein>
    <recommendedName>
        <fullName evidence="1">Putative heavy-metal chelation domain-containing protein</fullName>
    </recommendedName>
</protein>
<dbReference type="Gene3D" id="3.40.50.11590">
    <property type="match status" value="1"/>
</dbReference>
<evidence type="ECO:0000313" key="3">
    <source>
        <dbReference type="Proteomes" id="UP000001683"/>
    </source>
</evidence>